<dbReference type="SUPFAM" id="SSF49562">
    <property type="entry name" value="C2 domain (Calcium/lipid-binding domain, CaLB)"/>
    <property type="match status" value="2"/>
</dbReference>
<keyword evidence="8" id="KW-0597">Phosphoprotein</keyword>
<dbReference type="GO" id="GO:1903265">
    <property type="term" value="P:positive regulation of tumor necrosis factor-mediated signaling pathway"/>
    <property type="evidence" value="ECO:0007669"/>
    <property type="project" value="TreeGrafter"/>
</dbReference>
<dbReference type="InterPro" id="IPR000008">
    <property type="entry name" value="C2_dom"/>
</dbReference>
<evidence type="ECO:0000256" key="10">
    <source>
        <dbReference type="ARBA" id="ARBA00022737"/>
    </source>
</evidence>
<evidence type="ECO:0000256" key="8">
    <source>
        <dbReference type="ARBA" id="ARBA00022553"/>
    </source>
</evidence>
<keyword evidence="21" id="KW-1185">Reference proteome</keyword>
<keyword evidence="11" id="KW-0106">Calcium</keyword>
<dbReference type="PANTHER" id="PTHR10857:SF2">
    <property type="entry name" value="COPINE-1"/>
    <property type="match status" value="1"/>
</dbReference>
<gene>
    <name evidence="20" type="primary">CPNE1</name>
</gene>
<evidence type="ECO:0000256" key="1">
    <source>
        <dbReference type="ARBA" id="ARBA00004123"/>
    </source>
</evidence>
<organism evidence="20 21">
    <name type="scientific">Gadus morhua</name>
    <name type="common">Atlantic cod</name>
    <dbReference type="NCBI Taxonomy" id="8049"/>
    <lineage>
        <taxon>Eukaryota</taxon>
        <taxon>Metazoa</taxon>
        <taxon>Chordata</taxon>
        <taxon>Craniata</taxon>
        <taxon>Vertebrata</taxon>
        <taxon>Euteleostomi</taxon>
        <taxon>Actinopterygii</taxon>
        <taxon>Neopterygii</taxon>
        <taxon>Teleostei</taxon>
        <taxon>Neoteleostei</taxon>
        <taxon>Acanthomorphata</taxon>
        <taxon>Zeiogadaria</taxon>
        <taxon>Gadariae</taxon>
        <taxon>Gadiformes</taxon>
        <taxon>Gadoidei</taxon>
        <taxon>Gadidae</taxon>
        <taxon>Gadus</taxon>
    </lineage>
</organism>
<keyword evidence="9" id="KW-0479">Metal-binding</keyword>
<dbReference type="InterPro" id="IPR045052">
    <property type="entry name" value="Copine"/>
</dbReference>
<keyword evidence="10" id="KW-0677">Repeat</keyword>
<evidence type="ECO:0000256" key="17">
    <source>
        <dbReference type="ARBA" id="ARBA00074834"/>
    </source>
</evidence>
<evidence type="ECO:0000256" key="13">
    <source>
        <dbReference type="ARBA" id="ARBA00023136"/>
    </source>
</evidence>
<evidence type="ECO:0000256" key="12">
    <source>
        <dbReference type="ARBA" id="ARBA00022949"/>
    </source>
</evidence>
<dbReference type="FunFam" id="2.60.40.150:FF:000042">
    <property type="entry name" value="Copine 3"/>
    <property type="match status" value="1"/>
</dbReference>
<reference evidence="20" key="1">
    <citation type="submission" date="2025-08" db="UniProtKB">
        <authorList>
            <consortium name="Ensembl"/>
        </authorList>
    </citation>
    <scope>IDENTIFICATION</scope>
</reference>
<evidence type="ECO:0000259" key="19">
    <source>
        <dbReference type="PROSITE" id="PS50004"/>
    </source>
</evidence>
<dbReference type="GO" id="GO:0005925">
    <property type="term" value="C:focal adhesion"/>
    <property type="evidence" value="ECO:0007669"/>
    <property type="project" value="UniProtKB-SubCell"/>
</dbReference>
<name>A0A8C5AWH3_GADMO</name>
<comment type="subcellular location">
    <subcellularLocation>
        <location evidence="3">Cell junction</location>
        <location evidence="3">Focal adhesion</location>
    </subcellularLocation>
    <subcellularLocation>
        <location evidence="2">Cell membrane</location>
    </subcellularLocation>
    <subcellularLocation>
        <location evidence="4">Cytoplasm</location>
    </subcellularLocation>
    <subcellularLocation>
        <location evidence="1">Nucleus</location>
    </subcellularLocation>
</comment>
<dbReference type="FunFam" id="2.60.40.150:FF:000099">
    <property type="entry name" value="Copine 3"/>
    <property type="match status" value="1"/>
</dbReference>
<dbReference type="CDD" id="cd01459">
    <property type="entry name" value="vWA_copine_like"/>
    <property type="match status" value="1"/>
</dbReference>
<feature type="domain" description="C2" evidence="19">
    <location>
        <begin position="123"/>
        <end position="252"/>
    </location>
</feature>
<dbReference type="GO" id="GO:0005634">
    <property type="term" value="C:nucleus"/>
    <property type="evidence" value="ECO:0007669"/>
    <property type="project" value="UniProtKB-SubCell"/>
</dbReference>
<dbReference type="Pfam" id="PF00168">
    <property type="entry name" value="C2"/>
    <property type="match status" value="2"/>
</dbReference>
<dbReference type="InterPro" id="IPR036465">
    <property type="entry name" value="vWFA_dom_sf"/>
</dbReference>
<feature type="domain" description="C2" evidence="19">
    <location>
        <begin position="1"/>
        <end position="114"/>
    </location>
</feature>
<dbReference type="PROSITE" id="PS50004">
    <property type="entry name" value="C2"/>
    <property type="match status" value="2"/>
</dbReference>
<evidence type="ECO:0000256" key="2">
    <source>
        <dbReference type="ARBA" id="ARBA00004236"/>
    </source>
</evidence>
<dbReference type="GO" id="GO:0046872">
    <property type="term" value="F:metal ion binding"/>
    <property type="evidence" value="ECO:0007669"/>
    <property type="project" value="UniProtKB-KW"/>
</dbReference>
<protein>
    <recommendedName>
        <fullName evidence="17">Copine-3</fullName>
    </recommendedName>
    <alternativeName>
        <fullName evidence="18">Copine III</fullName>
    </alternativeName>
</protein>
<proteinExistence type="inferred from homology"/>
<dbReference type="GO" id="GO:0043122">
    <property type="term" value="P:regulation of canonical NF-kappaB signal transduction"/>
    <property type="evidence" value="ECO:0007669"/>
    <property type="project" value="TreeGrafter"/>
</dbReference>
<dbReference type="SUPFAM" id="SSF53300">
    <property type="entry name" value="vWA-like"/>
    <property type="match status" value="1"/>
</dbReference>
<reference evidence="20" key="2">
    <citation type="submission" date="2025-09" db="UniProtKB">
        <authorList>
            <consortium name="Ensembl"/>
        </authorList>
    </citation>
    <scope>IDENTIFICATION</scope>
</reference>
<evidence type="ECO:0000256" key="16">
    <source>
        <dbReference type="ARBA" id="ARBA00065466"/>
    </source>
</evidence>
<evidence type="ECO:0000256" key="3">
    <source>
        <dbReference type="ARBA" id="ARBA00004246"/>
    </source>
</evidence>
<dbReference type="InterPro" id="IPR010734">
    <property type="entry name" value="Copine_C"/>
</dbReference>
<dbReference type="PANTHER" id="PTHR10857">
    <property type="entry name" value="COPINE"/>
    <property type="match status" value="1"/>
</dbReference>
<dbReference type="Proteomes" id="UP000694546">
    <property type="component" value="Chromosome 13"/>
</dbReference>
<evidence type="ECO:0000256" key="14">
    <source>
        <dbReference type="ARBA" id="ARBA00023242"/>
    </source>
</evidence>
<keyword evidence="6" id="KW-1003">Cell membrane</keyword>
<comment type="similarity">
    <text evidence="5">Belongs to the copine family.</text>
</comment>
<evidence type="ECO:0000256" key="5">
    <source>
        <dbReference type="ARBA" id="ARBA00009048"/>
    </source>
</evidence>
<dbReference type="CDD" id="cd04047">
    <property type="entry name" value="C2B_Copine"/>
    <property type="match status" value="1"/>
</dbReference>
<evidence type="ECO:0000256" key="9">
    <source>
        <dbReference type="ARBA" id="ARBA00022723"/>
    </source>
</evidence>
<evidence type="ECO:0000256" key="18">
    <source>
        <dbReference type="ARBA" id="ARBA00076171"/>
    </source>
</evidence>
<accession>A0A8C5AWH3</accession>
<evidence type="ECO:0000256" key="11">
    <source>
        <dbReference type="ARBA" id="ARBA00022837"/>
    </source>
</evidence>
<evidence type="ECO:0000256" key="6">
    <source>
        <dbReference type="ARBA" id="ARBA00022475"/>
    </source>
</evidence>
<dbReference type="GO" id="GO:0005544">
    <property type="term" value="F:calcium-dependent phospholipid binding"/>
    <property type="evidence" value="ECO:0007669"/>
    <property type="project" value="InterPro"/>
</dbReference>
<dbReference type="Gene3D" id="2.60.40.150">
    <property type="entry name" value="C2 domain"/>
    <property type="match status" value="2"/>
</dbReference>
<dbReference type="GO" id="GO:0005886">
    <property type="term" value="C:plasma membrane"/>
    <property type="evidence" value="ECO:0007669"/>
    <property type="project" value="UniProtKB-SubCell"/>
</dbReference>
<comment type="subunit">
    <text evidence="16">Monomer. Interacts with ERBB2 (preferentially with the tyrosine phosphorylated form); this interaction occurs at the cell membrane and is increased in a growth factor heregulin-dependent manner. Interacts with SHC1; this interaction may mediate the binding of CPNE3 with ERBB2. Interacts with RACK1.</text>
</comment>
<dbReference type="SMART" id="SM00239">
    <property type="entry name" value="C2"/>
    <property type="match status" value="2"/>
</dbReference>
<evidence type="ECO:0000313" key="20">
    <source>
        <dbReference type="Ensembl" id="ENSGMOP00000037552.1"/>
    </source>
</evidence>
<keyword evidence="13" id="KW-0472">Membrane</keyword>
<keyword evidence="7" id="KW-0963">Cytoplasm</keyword>
<dbReference type="AlphaFoldDB" id="A0A8C5AWH3"/>
<evidence type="ECO:0000313" key="21">
    <source>
        <dbReference type="Proteomes" id="UP000694546"/>
    </source>
</evidence>
<dbReference type="GO" id="GO:0071277">
    <property type="term" value="P:cellular response to calcium ion"/>
    <property type="evidence" value="ECO:0007669"/>
    <property type="project" value="TreeGrafter"/>
</dbReference>
<dbReference type="GO" id="GO:0005737">
    <property type="term" value="C:cytoplasm"/>
    <property type="evidence" value="ECO:0007669"/>
    <property type="project" value="UniProtKB-SubCell"/>
</dbReference>
<dbReference type="InterPro" id="IPR035892">
    <property type="entry name" value="C2_domain_sf"/>
</dbReference>
<dbReference type="Gene3D" id="3.40.50.410">
    <property type="entry name" value="von Willebrand factor, type A domain"/>
    <property type="match status" value="1"/>
</dbReference>
<evidence type="ECO:0000256" key="4">
    <source>
        <dbReference type="ARBA" id="ARBA00004496"/>
    </source>
</evidence>
<dbReference type="SMART" id="SM00327">
    <property type="entry name" value="VWA"/>
    <property type="match status" value="1"/>
</dbReference>
<evidence type="ECO:0000256" key="7">
    <source>
        <dbReference type="ARBA" id="ARBA00022490"/>
    </source>
</evidence>
<evidence type="ECO:0000256" key="15">
    <source>
        <dbReference type="ARBA" id="ARBA00058857"/>
    </source>
</evidence>
<comment type="function">
    <text evidence="15">Calcium-dependent phospholipid-binding protein that plays a role in ERBB2-mediated tumor cell migration in response to growth factor heregulin stimulation.</text>
</comment>
<dbReference type="Ensembl" id="ENSGMOT00000042598.1">
    <property type="protein sequence ID" value="ENSGMOP00000037552.1"/>
    <property type="gene ID" value="ENSGMOG00000011530.2"/>
</dbReference>
<dbReference type="Pfam" id="PF07002">
    <property type="entry name" value="Copine"/>
    <property type="match status" value="1"/>
</dbReference>
<dbReference type="InterPro" id="IPR002035">
    <property type="entry name" value="VWF_A"/>
</dbReference>
<dbReference type="CDD" id="cd04048">
    <property type="entry name" value="C2A_Copine"/>
    <property type="match status" value="1"/>
</dbReference>
<keyword evidence="14" id="KW-0539">Nucleus</keyword>
<keyword evidence="12" id="KW-0965">Cell junction</keyword>
<sequence>MADCVSKVELTVSCATLLDKDVGSKSDPLCVLLQSTGDNQWEEVGRTERVKNCDSPAFSQRLKVDYHFETVQKLKLAVYDIDNKSVDLKDDDFLGGVELTLGQIVASKTVTRPLQLKTTKPAGKGTITVTAEEIKDKRAIVLELEAKNLDKKDLFGKSDPFLEFYKQGAGGEWQLVYRTEVVKNNLNPSWKKFTLSLQTFCSGDLDAPLKVHTHARTCTRTYTHDQTSGTHSLSGRPERPMTRHFSVCTNKHLAAEFDCVHPDKQKKKKSYKNSGVVCVKSCKMVSQHTFLDYVMGGCQINFTVGIDFTGSNGDPRSPNSLHYMSPDGLNQYLSATWSVGLVVQDYDTDKFFPAFGFGAKLPPDYQTSQTIPICLRVQGIVEAYRQALPQLKLSGPTNFSPLINHVASIASAATQGSHATQYFVLLILTDGEITDFDQTKEAVVRASRLPLSIIIVGVGPADFKAMELLDGDDGLLRSTTGEAVARDIVQFVPYTKFADAPPGALAKSVLAEVPNQLVSYFKMMGLEPGKMAPPKQAELKP</sequence>
<dbReference type="InterPro" id="IPR037768">
    <property type="entry name" value="C2B_Copine"/>
</dbReference>
<dbReference type="GeneTree" id="ENSGT00940000162210"/>